<dbReference type="EMBL" id="JACGWT010000001">
    <property type="protein sequence ID" value="MBA8792653.1"/>
    <property type="molecule type" value="Genomic_DNA"/>
</dbReference>
<dbReference type="RefSeq" id="WP_182558275.1">
    <property type="nucleotide sequence ID" value="NZ_JACGWT010000001.1"/>
</dbReference>
<evidence type="ECO:0000313" key="1">
    <source>
        <dbReference type="EMBL" id="MBA8792653.1"/>
    </source>
</evidence>
<evidence type="ECO:0008006" key="3">
    <source>
        <dbReference type="Google" id="ProtNLM"/>
    </source>
</evidence>
<organism evidence="1 2">
    <name type="scientific">Microlunatus kandeliicorticis</name>
    <dbReference type="NCBI Taxonomy" id="1759536"/>
    <lineage>
        <taxon>Bacteria</taxon>
        <taxon>Bacillati</taxon>
        <taxon>Actinomycetota</taxon>
        <taxon>Actinomycetes</taxon>
        <taxon>Propionibacteriales</taxon>
        <taxon>Propionibacteriaceae</taxon>
        <taxon>Microlunatus</taxon>
    </lineage>
</organism>
<dbReference type="AlphaFoldDB" id="A0A7W3IP40"/>
<comment type="caution">
    <text evidence="1">The sequence shown here is derived from an EMBL/GenBank/DDBJ whole genome shotgun (WGS) entry which is preliminary data.</text>
</comment>
<evidence type="ECO:0000313" key="2">
    <source>
        <dbReference type="Proteomes" id="UP000523079"/>
    </source>
</evidence>
<accession>A0A7W3IP40</accession>
<keyword evidence="2" id="KW-1185">Reference proteome</keyword>
<name>A0A7W3IP40_9ACTN</name>
<proteinExistence type="predicted"/>
<dbReference type="Pfam" id="PF10604">
    <property type="entry name" value="Polyketide_cyc2"/>
    <property type="match status" value="1"/>
</dbReference>
<dbReference type="SUPFAM" id="SSF55961">
    <property type="entry name" value="Bet v1-like"/>
    <property type="match status" value="1"/>
</dbReference>
<gene>
    <name evidence="1" type="ORF">FHX74_000247</name>
</gene>
<dbReference type="InterPro" id="IPR019587">
    <property type="entry name" value="Polyketide_cyclase/dehydratase"/>
</dbReference>
<sequence>MNPAPHTVRRSGLVPAPVEDVFEVALSTPLPELYRRRWGPMPPIVSVRDQQGEWTTPGQTRIFRTADGGEFEERCGAVDRPHGFANRLTVLRGPFAPLVGVVEESWSFRPQGTGTEATWEWNLYPKAAPARLALPVVGRLWRGYAGAVLAQLVEEVARRR</sequence>
<dbReference type="Proteomes" id="UP000523079">
    <property type="component" value="Unassembled WGS sequence"/>
</dbReference>
<protein>
    <recommendedName>
        <fullName evidence="3">Polyketide cyclase / dehydrase and lipid transport</fullName>
    </recommendedName>
</protein>
<reference evidence="1 2" key="1">
    <citation type="submission" date="2020-07" db="EMBL/GenBank/DDBJ databases">
        <title>Sequencing the genomes of 1000 actinobacteria strains.</title>
        <authorList>
            <person name="Klenk H.-P."/>
        </authorList>
    </citation>
    <scope>NUCLEOTIDE SEQUENCE [LARGE SCALE GENOMIC DNA]</scope>
    <source>
        <strain evidence="1 2">DSM 100723</strain>
    </source>
</reference>
<dbReference type="Gene3D" id="3.30.530.20">
    <property type="match status" value="1"/>
</dbReference>
<dbReference type="InterPro" id="IPR023393">
    <property type="entry name" value="START-like_dom_sf"/>
</dbReference>